<dbReference type="PANTHER" id="PTHR32319">
    <property type="entry name" value="BACTERIAL HEMOLYSIN-LIKE PROTEIN"/>
    <property type="match status" value="1"/>
</dbReference>
<dbReference type="AlphaFoldDB" id="A0A1F5JPI3"/>
<keyword evidence="1" id="KW-0694">RNA-binding</keyword>
<accession>A0A1F5JPI3</accession>
<evidence type="ECO:0000259" key="2">
    <source>
        <dbReference type="Pfam" id="PF01728"/>
    </source>
</evidence>
<dbReference type="InterPro" id="IPR002877">
    <property type="entry name" value="RNA_MeTrfase_FtsJ_dom"/>
</dbReference>
<gene>
    <name evidence="3" type="ORF">A3C59_05525</name>
</gene>
<evidence type="ECO:0000256" key="1">
    <source>
        <dbReference type="ARBA" id="ARBA00022884"/>
    </source>
</evidence>
<dbReference type="GO" id="GO:0003723">
    <property type="term" value="F:RNA binding"/>
    <property type="evidence" value="ECO:0007669"/>
    <property type="project" value="UniProtKB-KW"/>
</dbReference>
<dbReference type="PANTHER" id="PTHR32319:SF0">
    <property type="entry name" value="BACTERIAL HEMOLYSIN-LIKE PROTEIN"/>
    <property type="match status" value="1"/>
</dbReference>
<dbReference type="EMBL" id="MFCV01000046">
    <property type="protein sequence ID" value="OGE30532.1"/>
    <property type="molecule type" value="Genomic_DNA"/>
</dbReference>
<proteinExistence type="predicted"/>
<dbReference type="GO" id="GO:0032259">
    <property type="term" value="P:methylation"/>
    <property type="evidence" value="ECO:0007669"/>
    <property type="project" value="InterPro"/>
</dbReference>
<dbReference type="InterPro" id="IPR029063">
    <property type="entry name" value="SAM-dependent_MTases_sf"/>
</dbReference>
<evidence type="ECO:0000313" key="4">
    <source>
        <dbReference type="Proteomes" id="UP000176902"/>
    </source>
</evidence>
<dbReference type="Proteomes" id="UP000176902">
    <property type="component" value="Unassembled WGS sequence"/>
</dbReference>
<name>A0A1F5JPI3_9BACT</name>
<sequence length="197" mass="21642">MASDLFVSRGGDKLQAAIGNWKLDLGNLVVLDVGSSTGGFVDCLLQNGAGKVYALDTSYGELAWKLRNDPRVVVMERTNILWIPDQDPTGRRVVRDDIGKVDIVTIDAGWTKLELVLPIVKKFLKPNGKIIALLKPHYETEKRNLVKGVVPSELVEQIKNQVLQNIQVLGFKVEKIVDSPILGGAGNQEYLLLIAIS</sequence>
<dbReference type="Gene3D" id="3.40.50.150">
    <property type="entry name" value="Vaccinia Virus protein VP39"/>
    <property type="match status" value="1"/>
</dbReference>
<dbReference type="SUPFAM" id="SSF53335">
    <property type="entry name" value="S-adenosyl-L-methionine-dependent methyltransferases"/>
    <property type="match status" value="1"/>
</dbReference>
<dbReference type="InterPro" id="IPR047048">
    <property type="entry name" value="TlyA"/>
</dbReference>
<feature type="domain" description="Ribosomal RNA methyltransferase FtsJ" evidence="2">
    <location>
        <begin position="6"/>
        <end position="192"/>
    </location>
</feature>
<dbReference type="GO" id="GO:0008168">
    <property type="term" value="F:methyltransferase activity"/>
    <property type="evidence" value="ECO:0007669"/>
    <property type="project" value="InterPro"/>
</dbReference>
<dbReference type="STRING" id="1797768.A3C59_05525"/>
<reference evidence="3 4" key="1">
    <citation type="journal article" date="2016" name="Nat. Commun.">
        <title>Thousands of microbial genomes shed light on interconnected biogeochemical processes in an aquifer system.</title>
        <authorList>
            <person name="Anantharaman K."/>
            <person name="Brown C.T."/>
            <person name="Hug L.A."/>
            <person name="Sharon I."/>
            <person name="Castelle C.J."/>
            <person name="Probst A.J."/>
            <person name="Thomas B.C."/>
            <person name="Singh A."/>
            <person name="Wilkins M.J."/>
            <person name="Karaoz U."/>
            <person name="Brodie E.L."/>
            <person name="Williams K.H."/>
            <person name="Hubbard S.S."/>
            <person name="Banfield J.F."/>
        </authorList>
    </citation>
    <scope>NUCLEOTIDE SEQUENCE [LARGE SCALE GENOMIC DNA]</scope>
</reference>
<dbReference type="Pfam" id="PF01728">
    <property type="entry name" value="FtsJ"/>
    <property type="match status" value="1"/>
</dbReference>
<evidence type="ECO:0000313" key="3">
    <source>
        <dbReference type="EMBL" id="OGE30532.1"/>
    </source>
</evidence>
<protein>
    <recommendedName>
        <fullName evidence="2">Ribosomal RNA methyltransferase FtsJ domain-containing protein</fullName>
    </recommendedName>
</protein>
<organism evidence="3 4">
    <name type="scientific">Candidatus Daviesbacteria bacterium RIFCSPHIGHO2_02_FULL_36_13</name>
    <dbReference type="NCBI Taxonomy" id="1797768"/>
    <lineage>
        <taxon>Bacteria</taxon>
        <taxon>Candidatus Daviesiibacteriota</taxon>
    </lineage>
</organism>
<comment type="caution">
    <text evidence="3">The sequence shown here is derived from an EMBL/GenBank/DDBJ whole genome shotgun (WGS) entry which is preliminary data.</text>
</comment>